<dbReference type="Proteomes" id="UP000789508">
    <property type="component" value="Unassembled WGS sequence"/>
</dbReference>
<evidence type="ECO:0000313" key="2">
    <source>
        <dbReference type="Proteomes" id="UP000789508"/>
    </source>
</evidence>
<reference evidence="1" key="1">
    <citation type="submission" date="2021-06" db="EMBL/GenBank/DDBJ databases">
        <authorList>
            <person name="Kallberg Y."/>
            <person name="Tangrot J."/>
            <person name="Rosling A."/>
        </authorList>
    </citation>
    <scope>NUCLEOTIDE SEQUENCE</scope>
    <source>
        <strain evidence="1">FL130A</strain>
    </source>
</reference>
<organism evidence="1 2">
    <name type="scientific">Ambispora leptoticha</name>
    <dbReference type="NCBI Taxonomy" id="144679"/>
    <lineage>
        <taxon>Eukaryota</taxon>
        <taxon>Fungi</taxon>
        <taxon>Fungi incertae sedis</taxon>
        <taxon>Mucoromycota</taxon>
        <taxon>Glomeromycotina</taxon>
        <taxon>Glomeromycetes</taxon>
        <taxon>Archaeosporales</taxon>
        <taxon>Ambisporaceae</taxon>
        <taxon>Ambispora</taxon>
    </lineage>
</organism>
<accession>A0A9N9B4V0</accession>
<feature type="non-terminal residue" evidence="1">
    <location>
        <position position="229"/>
    </location>
</feature>
<name>A0A9N9B4V0_9GLOM</name>
<dbReference type="EMBL" id="CAJVPS010001888">
    <property type="protein sequence ID" value="CAG8553527.1"/>
    <property type="molecule type" value="Genomic_DNA"/>
</dbReference>
<dbReference type="OrthoDB" id="2423263at2759"/>
<comment type="caution">
    <text evidence="1">The sequence shown here is derived from an EMBL/GenBank/DDBJ whole genome shotgun (WGS) entry which is preliminary data.</text>
</comment>
<proteinExistence type="predicted"/>
<dbReference type="AlphaFoldDB" id="A0A9N9B4V0"/>
<evidence type="ECO:0000313" key="1">
    <source>
        <dbReference type="EMBL" id="CAG8553527.1"/>
    </source>
</evidence>
<gene>
    <name evidence="1" type="ORF">ALEPTO_LOCUS5995</name>
</gene>
<protein>
    <submittedName>
        <fullName evidence="1">11344_t:CDS:1</fullName>
    </submittedName>
</protein>
<sequence length="229" mass="25950">IKLAKAKIQGGGELLVKDENYEERKTLTSVTILASLCSNESSNLLSIRTEPLIAEVVYELLNNDILHCIAQTLGQGIVEPGKRDDLIKAYKTGVAFNLKRNQRGADLLIPVRIQDEHTFWIIQIKNRNLKSTNSDFKTDATSKLTPKYVFEKSNLAEINSDYLAMYCPLGVACGKTLESLRAILSAYINPYDEMWSYDSILGDRTKHFYPGVLASRIRNYYRIKYNDTT</sequence>
<keyword evidence="2" id="KW-1185">Reference proteome</keyword>